<reference evidence="8 9" key="1">
    <citation type="submission" date="2021-02" db="EMBL/GenBank/DDBJ databases">
        <title>Alicyclobacillus curvatus sp. nov. and Alicyclobacillus mengziensis sp. nov., two acidophilic bacteria isolated from acid mine drainage.</title>
        <authorList>
            <person name="Huang Y."/>
        </authorList>
    </citation>
    <scope>NUCLEOTIDE SEQUENCE [LARGE SCALE GENOMIC DNA]</scope>
    <source>
        <strain evidence="8 9">S30H14</strain>
    </source>
</reference>
<dbReference type="Proteomes" id="UP000663505">
    <property type="component" value="Chromosome"/>
</dbReference>
<keyword evidence="4" id="KW-0342">GTP-binding</keyword>
<gene>
    <name evidence="8" type="ORF">JZ786_09095</name>
</gene>
<evidence type="ECO:0000313" key="8">
    <source>
        <dbReference type="EMBL" id="QSO49059.1"/>
    </source>
</evidence>
<protein>
    <submittedName>
        <fullName evidence="8">Dynamin family protein</fullName>
    </submittedName>
</protein>
<dbReference type="GO" id="GO:0005525">
    <property type="term" value="F:GTP binding"/>
    <property type="evidence" value="ECO:0007669"/>
    <property type="project" value="UniProtKB-KW"/>
</dbReference>
<evidence type="ECO:0000259" key="7">
    <source>
        <dbReference type="Pfam" id="PF00350"/>
    </source>
</evidence>
<dbReference type="SUPFAM" id="SSF52540">
    <property type="entry name" value="P-loop containing nucleoside triphosphate hydrolases"/>
    <property type="match status" value="1"/>
</dbReference>
<evidence type="ECO:0000313" key="9">
    <source>
        <dbReference type="Proteomes" id="UP000663505"/>
    </source>
</evidence>
<keyword evidence="2" id="KW-0547">Nucleotide-binding</keyword>
<evidence type="ECO:0000256" key="6">
    <source>
        <dbReference type="SAM" id="Coils"/>
    </source>
</evidence>
<proteinExistence type="predicted"/>
<organism evidence="8 9">
    <name type="scientific">Alicyclobacillus mengziensis</name>
    <dbReference type="NCBI Taxonomy" id="2931921"/>
    <lineage>
        <taxon>Bacteria</taxon>
        <taxon>Bacillati</taxon>
        <taxon>Bacillota</taxon>
        <taxon>Bacilli</taxon>
        <taxon>Bacillales</taxon>
        <taxon>Alicyclobacillaceae</taxon>
        <taxon>Alicyclobacillus</taxon>
    </lineage>
</organism>
<evidence type="ECO:0000256" key="3">
    <source>
        <dbReference type="ARBA" id="ARBA00022801"/>
    </source>
</evidence>
<dbReference type="PANTHER" id="PTHR10465">
    <property type="entry name" value="TRANSMEMBRANE GTPASE FZO1"/>
    <property type="match status" value="1"/>
</dbReference>
<evidence type="ECO:0000256" key="4">
    <source>
        <dbReference type="ARBA" id="ARBA00023134"/>
    </source>
</evidence>
<dbReference type="PANTHER" id="PTHR10465:SF0">
    <property type="entry name" value="SARCALUMENIN"/>
    <property type="match status" value="1"/>
</dbReference>
<accession>A0A9X7W1R5</accession>
<name>A0A9X7W1R5_9BACL</name>
<sequence>MVDMQAMNVQMQSLIHKVDDAVVHLSSLPDAPSLQELKDLALRLRDSRRFVAVFGAFSAGKSSLINAFLGNHILTVSPHPTTATITELHRSDADFEEQIQVTMKSEAQMWEDVSRALRYLHLQADNLEEAINKAAQLRSADFPAGARRHVSFLRAFALGYPRMSSHLGEKLLYPLAQLGTLTADESVACYLQKISVPVSDLDAGMVLVDTPGVDSIHRRHTDVAFDYMRHADAILFVLYYTHAFARADEAFLTQLANVQNIVGVNKLFVVINAVDLATSSDEQQAVRNRVVDELRRLGIPKPRVYEVSSQIATAASRLKEGNDVSQLEDLLRQRLRLQPDSPLPSPISMLDDSGIPRLRDDVRDYLSSQAYQLANSAVVSQFESIHHALNGRVVKLRELAHDSEAVRREREEARQLLADHLTQLSLNGTGAGFEQEHSLSALWQELYFHIGERIRLSLSALFRASFHPGLFRTRDNVKRTLYQAASEFMEELNRKVESEIRTLGMRMRVQSNATLERVRSDLQAQIDNHLAGYIDVPIFEMEDRDALPERSNLEPELLSPFFRYFSNPRQFFEQGGQREMQDAALPVVTEVVGGTVRQQAALLEQSFLTEFRHLMAELYRITATELRESTDESLGDAESLIQYEQTLNWLTEQLNDVKNAGWK</sequence>
<dbReference type="InterPro" id="IPR045063">
    <property type="entry name" value="Dynamin_N"/>
</dbReference>
<dbReference type="Gene3D" id="3.40.50.300">
    <property type="entry name" value="P-loop containing nucleotide triphosphate hydrolases"/>
    <property type="match status" value="1"/>
</dbReference>
<dbReference type="Pfam" id="PF00350">
    <property type="entry name" value="Dynamin_N"/>
    <property type="match status" value="1"/>
</dbReference>
<dbReference type="EMBL" id="CP071182">
    <property type="protein sequence ID" value="QSO49059.1"/>
    <property type="molecule type" value="Genomic_DNA"/>
</dbReference>
<feature type="domain" description="Dynamin N-terminal" evidence="7">
    <location>
        <begin position="51"/>
        <end position="272"/>
    </location>
</feature>
<feature type="coiled-coil region" evidence="6">
    <location>
        <begin position="396"/>
        <end position="423"/>
    </location>
</feature>
<comment type="subcellular location">
    <subcellularLocation>
        <location evidence="1">Membrane</location>
    </subcellularLocation>
</comment>
<dbReference type="KEGG" id="afx:JZ786_09095"/>
<dbReference type="GO" id="GO:0016020">
    <property type="term" value="C:membrane"/>
    <property type="evidence" value="ECO:0007669"/>
    <property type="project" value="UniProtKB-SubCell"/>
</dbReference>
<keyword evidence="6" id="KW-0175">Coiled coil</keyword>
<keyword evidence="3" id="KW-0378">Hydrolase</keyword>
<keyword evidence="9" id="KW-1185">Reference proteome</keyword>
<evidence type="ECO:0000256" key="5">
    <source>
        <dbReference type="ARBA" id="ARBA00023136"/>
    </source>
</evidence>
<keyword evidence="5" id="KW-0472">Membrane</keyword>
<dbReference type="InterPro" id="IPR027094">
    <property type="entry name" value="Mitofusin_fam"/>
</dbReference>
<dbReference type="InterPro" id="IPR027417">
    <property type="entry name" value="P-loop_NTPase"/>
</dbReference>
<evidence type="ECO:0000256" key="1">
    <source>
        <dbReference type="ARBA" id="ARBA00004370"/>
    </source>
</evidence>
<dbReference type="GO" id="GO:0003924">
    <property type="term" value="F:GTPase activity"/>
    <property type="evidence" value="ECO:0007669"/>
    <property type="project" value="InterPro"/>
</dbReference>
<evidence type="ECO:0000256" key="2">
    <source>
        <dbReference type="ARBA" id="ARBA00022741"/>
    </source>
</evidence>
<dbReference type="AlphaFoldDB" id="A0A9X7W1R5"/>